<dbReference type="PROSITE" id="PS50127">
    <property type="entry name" value="UBC_2"/>
    <property type="match status" value="1"/>
</dbReference>
<proteinExistence type="predicted"/>
<evidence type="ECO:0000313" key="5">
    <source>
        <dbReference type="EMBL" id="KAF2867286.1"/>
    </source>
</evidence>
<comment type="caution">
    <text evidence="5">The sequence shown here is derived from an EMBL/GenBank/DDBJ whole genome shotgun (WGS) entry which is preliminary data.</text>
</comment>
<feature type="region of interest" description="Disordered" evidence="3">
    <location>
        <begin position="625"/>
        <end position="654"/>
    </location>
</feature>
<protein>
    <recommendedName>
        <fullName evidence="4">UBC core domain-containing protein</fullName>
    </recommendedName>
</protein>
<evidence type="ECO:0000256" key="1">
    <source>
        <dbReference type="ARBA" id="ARBA00022679"/>
    </source>
</evidence>
<dbReference type="Gene3D" id="3.10.110.10">
    <property type="entry name" value="Ubiquitin Conjugating Enzyme"/>
    <property type="match status" value="1"/>
</dbReference>
<dbReference type="AlphaFoldDB" id="A0A7C8I257"/>
<dbReference type="OrthoDB" id="47801at2759"/>
<organism evidence="5 6">
    <name type="scientific">Massariosphaeria phaeospora</name>
    <dbReference type="NCBI Taxonomy" id="100035"/>
    <lineage>
        <taxon>Eukaryota</taxon>
        <taxon>Fungi</taxon>
        <taxon>Dikarya</taxon>
        <taxon>Ascomycota</taxon>
        <taxon>Pezizomycotina</taxon>
        <taxon>Dothideomycetes</taxon>
        <taxon>Pleosporomycetidae</taxon>
        <taxon>Pleosporales</taxon>
        <taxon>Pleosporales incertae sedis</taxon>
        <taxon>Massariosphaeria</taxon>
    </lineage>
</organism>
<dbReference type="SMART" id="SM00212">
    <property type="entry name" value="UBCc"/>
    <property type="match status" value="1"/>
</dbReference>
<dbReference type="Pfam" id="PF00179">
    <property type="entry name" value="UQ_con"/>
    <property type="match status" value="1"/>
</dbReference>
<feature type="compositionally biased region" description="Low complexity" evidence="3">
    <location>
        <begin position="633"/>
        <end position="646"/>
    </location>
</feature>
<dbReference type="InterPro" id="IPR000608">
    <property type="entry name" value="UBC"/>
</dbReference>
<feature type="region of interest" description="Disordered" evidence="3">
    <location>
        <begin position="1"/>
        <end position="22"/>
    </location>
</feature>
<feature type="domain" description="UBC core" evidence="4">
    <location>
        <begin position="400"/>
        <end position="555"/>
    </location>
</feature>
<sequence>MNAVRAKVQQQQTQQQDSEAPKGFTTFPEFITYLASRKCPKCSTALIQSPRDIMGLFESWLSGKAQPSSLLTCRKCSATTCIACSSQAPKPLNIEGMQVSWCCSRGRLFLLWVFLCAFDEQFCTAKLAEAATKGKGVSRSSRSNGVGYGGGGVSLTDMYFGRQGQGRAEMAQAQEKRKAQSAEQKTDEFNGQILLFVEQLIPSLDRQSKFDKEPPAVVADILLNSKILSYSAELLRNDSLEDAARRKPLYDVFFRFLRIIGQHPVTANQTVYNERPVRPDTVNLLTISFQNASGKEEAATPLADLLRNLNVQSTIMLNGATKNQKDFQNEEGQQLLWLCRVIYDTSQWLLDKTPGGCGTGTGGLGNAPKEYGIVEVPDDHIFRTHCFAREASHMPNPAPGRIKRLITELTSLTTGLPPGIFVKYASSRLDMMKFVIVGPSGTPYENGLFEFDLFCPANYPFVSPKCWFRGARRGITFNPNLHADGKVCLSLLGTWEGEPWRPGESTILQVMISIQAMILCEEPFCNEPSFGSARGTRESKMYNKRCQSLTIQYAMLNWLTSPPPLWQDVVNLHFKKSASQILQTVERWAKQGDTGSNSFRFDPVSPVASFKPQLQATLQPYIRSSKQSTGNVAQQAQSGASSGSSSKFGFGRRH</sequence>
<evidence type="ECO:0000259" key="4">
    <source>
        <dbReference type="PROSITE" id="PS50127"/>
    </source>
</evidence>
<reference evidence="5 6" key="1">
    <citation type="submission" date="2020-01" db="EMBL/GenBank/DDBJ databases">
        <authorList>
            <consortium name="DOE Joint Genome Institute"/>
            <person name="Haridas S."/>
            <person name="Albert R."/>
            <person name="Binder M."/>
            <person name="Bloem J."/>
            <person name="Labutti K."/>
            <person name="Salamov A."/>
            <person name="Andreopoulos B."/>
            <person name="Baker S.E."/>
            <person name="Barry K."/>
            <person name="Bills G."/>
            <person name="Bluhm B.H."/>
            <person name="Cannon C."/>
            <person name="Castanera R."/>
            <person name="Culley D.E."/>
            <person name="Daum C."/>
            <person name="Ezra D."/>
            <person name="Gonzalez J.B."/>
            <person name="Henrissat B."/>
            <person name="Kuo A."/>
            <person name="Liang C."/>
            <person name="Lipzen A."/>
            <person name="Lutzoni F."/>
            <person name="Magnuson J."/>
            <person name="Mondo S."/>
            <person name="Nolan M."/>
            <person name="Ohm R."/>
            <person name="Pangilinan J."/>
            <person name="Park H.-J.H."/>
            <person name="Ramirez L."/>
            <person name="Alfaro M."/>
            <person name="Sun H."/>
            <person name="Tritt A."/>
            <person name="Yoshinaga Y."/>
            <person name="Zwiers L.-H.L."/>
            <person name="Turgeon B.G."/>
            <person name="Goodwin S.B."/>
            <person name="Spatafora J.W."/>
            <person name="Crous P.W."/>
            <person name="Grigoriev I.V."/>
        </authorList>
    </citation>
    <scope>NUCLEOTIDE SEQUENCE [LARGE SCALE GENOMIC DNA]</scope>
    <source>
        <strain evidence="5 6">CBS 611.86</strain>
    </source>
</reference>
<dbReference type="PANTHER" id="PTHR46116">
    <property type="entry name" value="(E3-INDEPENDENT) E2 UBIQUITIN-CONJUGATING ENZYME"/>
    <property type="match status" value="1"/>
</dbReference>
<evidence type="ECO:0000256" key="2">
    <source>
        <dbReference type="ARBA" id="ARBA00022786"/>
    </source>
</evidence>
<name>A0A7C8I257_9PLEO</name>
<dbReference type="PANTHER" id="PTHR46116:SF15">
    <property type="entry name" value="(E3-INDEPENDENT) E2 UBIQUITIN-CONJUGATING ENZYME"/>
    <property type="match status" value="1"/>
</dbReference>
<keyword evidence="1" id="KW-0808">Transferase</keyword>
<evidence type="ECO:0000313" key="6">
    <source>
        <dbReference type="Proteomes" id="UP000481861"/>
    </source>
</evidence>
<accession>A0A7C8I257</accession>
<dbReference type="Proteomes" id="UP000481861">
    <property type="component" value="Unassembled WGS sequence"/>
</dbReference>
<evidence type="ECO:0000256" key="3">
    <source>
        <dbReference type="SAM" id="MobiDB-lite"/>
    </source>
</evidence>
<dbReference type="EMBL" id="JAADJZ010000024">
    <property type="protein sequence ID" value="KAF2867286.1"/>
    <property type="molecule type" value="Genomic_DNA"/>
</dbReference>
<dbReference type="SUPFAM" id="SSF54495">
    <property type="entry name" value="UBC-like"/>
    <property type="match status" value="1"/>
</dbReference>
<dbReference type="GO" id="GO:0061631">
    <property type="term" value="F:ubiquitin conjugating enzyme activity"/>
    <property type="evidence" value="ECO:0007669"/>
    <property type="project" value="TreeGrafter"/>
</dbReference>
<keyword evidence="6" id="KW-1185">Reference proteome</keyword>
<keyword evidence="2" id="KW-0833">Ubl conjugation pathway</keyword>
<gene>
    <name evidence="5" type="ORF">BDV95DRAFT_647791</name>
</gene>
<dbReference type="InterPro" id="IPR016135">
    <property type="entry name" value="UBQ-conjugating_enzyme/RWD"/>
</dbReference>